<feature type="compositionally biased region" description="Low complexity" evidence="1">
    <location>
        <begin position="16"/>
        <end position="30"/>
    </location>
</feature>
<keyword evidence="2" id="KW-0472">Membrane</keyword>
<name>A0AAQ0JMV1_BURCE</name>
<protein>
    <submittedName>
        <fullName evidence="3">Uncharacterized protein</fullName>
    </submittedName>
</protein>
<feature type="transmembrane region" description="Helical" evidence="2">
    <location>
        <begin position="75"/>
        <end position="93"/>
    </location>
</feature>
<dbReference type="EMBL" id="QLUZ01000001">
    <property type="protein sequence ID" value="RAQ16559.1"/>
    <property type="molecule type" value="Genomic_DNA"/>
</dbReference>
<evidence type="ECO:0000256" key="2">
    <source>
        <dbReference type="SAM" id="Phobius"/>
    </source>
</evidence>
<keyword evidence="2" id="KW-1133">Transmembrane helix</keyword>
<organism evidence="3 4">
    <name type="scientific">Burkholderia cepacia</name>
    <name type="common">Pseudomonas cepacia</name>
    <dbReference type="NCBI Taxonomy" id="292"/>
    <lineage>
        <taxon>Bacteria</taxon>
        <taxon>Pseudomonadati</taxon>
        <taxon>Pseudomonadota</taxon>
        <taxon>Betaproteobacteria</taxon>
        <taxon>Burkholderiales</taxon>
        <taxon>Burkholderiaceae</taxon>
        <taxon>Burkholderia</taxon>
        <taxon>Burkholderia cepacia complex</taxon>
    </lineage>
</organism>
<dbReference type="Proteomes" id="UP000248899">
    <property type="component" value="Unassembled WGS sequence"/>
</dbReference>
<evidence type="ECO:0000313" key="4">
    <source>
        <dbReference type="Proteomes" id="UP000248899"/>
    </source>
</evidence>
<proteinExistence type="predicted"/>
<gene>
    <name evidence="3" type="ORF">DPR02_02235</name>
</gene>
<dbReference type="AlphaFoldDB" id="A0AAQ0JMV1"/>
<feature type="transmembrane region" description="Helical" evidence="2">
    <location>
        <begin position="145"/>
        <end position="173"/>
    </location>
</feature>
<evidence type="ECO:0000313" key="3">
    <source>
        <dbReference type="EMBL" id="RAQ16559.1"/>
    </source>
</evidence>
<feature type="transmembrane region" description="Helical" evidence="2">
    <location>
        <begin position="43"/>
        <end position="63"/>
    </location>
</feature>
<feature type="transmembrane region" description="Helical" evidence="2">
    <location>
        <begin position="105"/>
        <end position="124"/>
    </location>
</feature>
<comment type="caution">
    <text evidence="3">The sequence shown here is derived from an EMBL/GenBank/DDBJ whole genome shotgun (WGS) entry which is preliminary data.</text>
</comment>
<feature type="region of interest" description="Disordered" evidence="1">
    <location>
        <begin position="1"/>
        <end position="30"/>
    </location>
</feature>
<keyword evidence="2" id="KW-0812">Transmembrane</keyword>
<sequence>MRDADDTGMTDFPSDAPAVPGEPAASGGAATAPPGKLFTMAGIGWAAFLGSPLAGGILLAANARRLGHRALAQRQILVTALVTLVSIVLYAAVDIPETSAVPHALVHAVVIAGLAGTIVYARHAQREAVDAHRAAGGALQSNWRAAGIGLLTLLGVWLSIATAIVVLGVAGVLNFDNDLRLVRDYPAPAELRLPAGWRVANQPEDRGDATYRIRRFRFGLISAGIEFVIGDKSDDALSSLCDGWDEGGGEGGSAIESSHAANETIAGRPALACEHKEALGDAIVHQAVVATAGDTKTCALIYTAREENYARYLPEFDRVRDSLRCP</sequence>
<accession>A0AAQ0JMV1</accession>
<evidence type="ECO:0000256" key="1">
    <source>
        <dbReference type="SAM" id="MobiDB-lite"/>
    </source>
</evidence>
<reference evidence="3 4" key="1">
    <citation type="submission" date="2018-06" db="EMBL/GenBank/DDBJ databases">
        <title>Towards the identification of Burkholderia cepacia strain which caused fatal septicemia.</title>
        <authorList>
            <person name="Bui L.A.T."/>
            <person name="Zakharova I.B."/>
            <person name="Shpak I.M."/>
            <person name="Teteryatnikova N."/>
            <person name="Ustinov D.V."/>
            <person name="Kuzyutina Y.A."/>
            <person name="Nguyen H.N."/>
            <person name="Antonov A.S."/>
            <person name="Avdyusheva E.F."/>
            <person name="Victorov D.V."/>
        </authorList>
    </citation>
    <scope>NUCLEOTIDE SEQUENCE [LARGE SCALE GENOMIC DNA]</scope>
    <source>
        <strain evidence="3 4">PT02</strain>
    </source>
</reference>